<name>A0A6G1GHR2_9PEZI</name>
<dbReference type="GO" id="GO:0008270">
    <property type="term" value="F:zinc ion binding"/>
    <property type="evidence" value="ECO:0007669"/>
    <property type="project" value="InterPro"/>
</dbReference>
<feature type="domain" description="Zn(2)-C6 fungal-type" evidence="6">
    <location>
        <begin position="19"/>
        <end position="48"/>
    </location>
</feature>
<comment type="subcellular location">
    <subcellularLocation>
        <location evidence="1">Nucleus</location>
    </subcellularLocation>
</comment>
<proteinExistence type="predicted"/>
<accession>A0A6G1GHR2</accession>
<evidence type="ECO:0000256" key="2">
    <source>
        <dbReference type="ARBA" id="ARBA00022723"/>
    </source>
</evidence>
<feature type="compositionally biased region" description="Polar residues" evidence="5">
    <location>
        <begin position="71"/>
        <end position="81"/>
    </location>
</feature>
<dbReference type="EMBL" id="ML975149">
    <property type="protein sequence ID" value="KAF1817635.1"/>
    <property type="molecule type" value="Genomic_DNA"/>
</dbReference>
<evidence type="ECO:0000256" key="1">
    <source>
        <dbReference type="ARBA" id="ARBA00004123"/>
    </source>
</evidence>
<evidence type="ECO:0000313" key="9">
    <source>
        <dbReference type="RefSeq" id="XP_033539266.1"/>
    </source>
</evidence>
<sequence>MATIMTKAARSHAKNTSKACEECRRRKQRCSGESPCITCQRRGATCWYRVVTRTRNSRQVTSEDADLEHGTLNSRSHATTSGISIEQQASGLNEIGMEQIQSTLPRRHIFNSIRVTDVSRDSSLCISELLYGPLSSFSLLRHLHAHLELPSIRDSSPLVCPGQFYDDNESLDAFNYRERAFRSIPSAQDADVAFLQYDLAKGFQDVYLRTVHHLFPLVSAETVQPLLLRLYDPNPSNVVGSSEKALVLATLAIGAGYKHDGWRKILFEKALKESEKSLYDINMEVVQTELLLAHCEFIWGSPQVAYLILGRSLQKSLAAGLHRLDPSYRQPHHKSAEATRTFWSVYCYETLVSLTFGWPILLQISDMDFSIPEHGTFTWALFRMCEVMQEIHKLYRCCHTTINADLKTAYKIFHDLQSLRRILESDLEIFIGKPLEHNSSENLVQHVVLSYEYFNIVCLTFRPFLLLSLEFRRQTDSESLTPTQSLMLTIDSTLQDACDRCIDAARSIIVLADTVISLHPVAEILCNHELFLETACFILALATLHDLSSYDTHDRYYRRAMSCLGQMSPRERLTDLIDALEQLHSKVGSFINRAANDISVLPTEAVPSQELPTATDGVYPQIDEAALSLDGVEQTLQSLEQLPDAEWPFMNWNLSGIDLGFLDSLAGDGANGGAT</sequence>
<dbReference type="InterPro" id="IPR036864">
    <property type="entry name" value="Zn2-C6_fun-type_DNA-bd_sf"/>
</dbReference>
<protein>
    <recommendedName>
        <fullName evidence="6">Zn(2)-C6 fungal-type domain-containing protein</fullName>
    </recommendedName>
</protein>
<dbReference type="InterPro" id="IPR007219">
    <property type="entry name" value="XnlR_reg_dom"/>
</dbReference>
<dbReference type="OrthoDB" id="5296287at2759"/>
<dbReference type="SMART" id="SM00066">
    <property type="entry name" value="GAL4"/>
    <property type="match status" value="1"/>
</dbReference>
<dbReference type="RefSeq" id="XP_033539266.1">
    <property type="nucleotide sequence ID" value="XM_033678549.1"/>
</dbReference>
<dbReference type="InterPro" id="IPR001138">
    <property type="entry name" value="Zn2Cys6_DnaBD"/>
</dbReference>
<dbReference type="Proteomes" id="UP000504638">
    <property type="component" value="Unplaced"/>
</dbReference>
<keyword evidence="4" id="KW-0539">Nucleus</keyword>
<evidence type="ECO:0000313" key="8">
    <source>
        <dbReference type="Proteomes" id="UP000504638"/>
    </source>
</evidence>
<organism evidence="7">
    <name type="scientific">Eremomyces bilateralis CBS 781.70</name>
    <dbReference type="NCBI Taxonomy" id="1392243"/>
    <lineage>
        <taxon>Eukaryota</taxon>
        <taxon>Fungi</taxon>
        <taxon>Dikarya</taxon>
        <taxon>Ascomycota</taxon>
        <taxon>Pezizomycotina</taxon>
        <taxon>Dothideomycetes</taxon>
        <taxon>Dothideomycetes incertae sedis</taxon>
        <taxon>Eremomycetales</taxon>
        <taxon>Eremomycetaceae</taxon>
        <taxon>Eremomyces</taxon>
    </lineage>
</organism>
<dbReference type="GO" id="GO:0000981">
    <property type="term" value="F:DNA-binding transcription factor activity, RNA polymerase II-specific"/>
    <property type="evidence" value="ECO:0007669"/>
    <property type="project" value="InterPro"/>
</dbReference>
<dbReference type="GO" id="GO:0005634">
    <property type="term" value="C:nucleus"/>
    <property type="evidence" value="ECO:0007669"/>
    <property type="project" value="UniProtKB-SubCell"/>
</dbReference>
<dbReference type="CDD" id="cd00067">
    <property type="entry name" value="GAL4"/>
    <property type="match status" value="1"/>
</dbReference>
<dbReference type="GO" id="GO:0003677">
    <property type="term" value="F:DNA binding"/>
    <property type="evidence" value="ECO:0007669"/>
    <property type="project" value="UniProtKB-KW"/>
</dbReference>
<dbReference type="GO" id="GO:0006351">
    <property type="term" value="P:DNA-templated transcription"/>
    <property type="evidence" value="ECO:0007669"/>
    <property type="project" value="InterPro"/>
</dbReference>
<reference evidence="9" key="3">
    <citation type="submission" date="2025-04" db="UniProtKB">
        <authorList>
            <consortium name="RefSeq"/>
        </authorList>
    </citation>
    <scope>IDENTIFICATION</scope>
    <source>
        <strain evidence="9">CBS 781.70</strain>
    </source>
</reference>
<dbReference type="GeneID" id="54419119"/>
<evidence type="ECO:0000256" key="3">
    <source>
        <dbReference type="ARBA" id="ARBA00023125"/>
    </source>
</evidence>
<dbReference type="InterPro" id="IPR050987">
    <property type="entry name" value="AtrR-like"/>
</dbReference>
<dbReference type="Pfam" id="PF04082">
    <property type="entry name" value="Fungal_trans"/>
    <property type="match status" value="1"/>
</dbReference>
<keyword evidence="3" id="KW-0238">DNA-binding</keyword>
<dbReference type="SMART" id="SM00906">
    <property type="entry name" value="Fungal_trans"/>
    <property type="match status" value="1"/>
</dbReference>
<dbReference type="SUPFAM" id="SSF57701">
    <property type="entry name" value="Zn2/Cys6 DNA-binding domain"/>
    <property type="match status" value="1"/>
</dbReference>
<dbReference type="PANTHER" id="PTHR46910">
    <property type="entry name" value="TRANSCRIPTION FACTOR PDR1"/>
    <property type="match status" value="1"/>
</dbReference>
<dbReference type="PANTHER" id="PTHR46910:SF3">
    <property type="entry name" value="HALOTOLERANCE PROTEIN 9-RELATED"/>
    <property type="match status" value="1"/>
</dbReference>
<reference evidence="7 9" key="1">
    <citation type="submission" date="2020-01" db="EMBL/GenBank/DDBJ databases">
        <authorList>
            <consortium name="DOE Joint Genome Institute"/>
            <person name="Haridas S."/>
            <person name="Albert R."/>
            <person name="Binder M."/>
            <person name="Bloem J."/>
            <person name="Labutti K."/>
            <person name="Salamov A."/>
            <person name="Andreopoulos B."/>
            <person name="Baker S.E."/>
            <person name="Barry K."/>
            <person name="Bills G."/>
            <person name="Bluhm B.H."/>
            <person name="Cannon C."/>
            <person name="Castanera R."/>
            <person name="Culley D.E."/>
            <person name="Daum C."/>
            <person name="Ezra D."/>
            <person name="Gonzalez J.B."/>
            <person name="Henrissat B."/>
            <person name="Kuo A."/>
            <person name="Liang C."/>
            <person name="Lipzen A."/>
            <person name="Lutzoni F."/>
            <person name="Magnuson J."/>
            <person name="Mondo S."/>
            <person name="Nolan M."/>
            <person name="Ohm R."/>
            <person name="Pangilinan J."/>
            <person name="Park H.-J."/>
            <person name="Ramirez L."/>
            <person name="Alfaro M."/>
            <person name="Sun H."/>
            <person name="Tritt A."/>
            <person name="Yoshinaga Y."/>
            <person name="Zwiers L.-H."/>
            <person name="Turgeon B.G."/>
            <person name="Goodwin S.B."/>
            <person name="Spatafora J.W."/>
            <person name="Crous P.W."/>
            <person name="Grigoriev I.V."/>
        </authorList>
    </citation>
    <scope>NUCLEOTIDE SEQUENCE</scope>
    <source>
        <strain evidence="7 9">CBS 781.70</strain>
    </source>
</reference>
<evidence type="ECO:0000313" key="7">
    <source>
        <dbReference type="EMBL" id="KAF1817635.1"/>
    </source>
</evidence>
<evidence type="ECO:0000256" key="5">
    <source>
        <dbReference type="SAM" id="MobiDB-lite"/>
    </source>
</evidence>
<dbReference type="Gene3D" id="4.10.240.10">
    <property type="entry name" value="Zn(2)-C6 fungal-type DNA-binding domain"/>
    <property type="match status" value="1"/>
</dbReference>
<dbReference type="Pfam" id="PF00172">
    <property type="entry name" value="Zn_clus"/>
    <property type="match status" value="1"/>
</dbReference>
<gene>
    <name evidence="7 9" type="ORF">P152DRAFT_454207</name>
</gene>
<evidence type="ECO:0000259" key="6">
    <source>
        <dbReference type="PROSITE" id="PS50048"/>
    </source>
</evidence>
<evidence type="ECO:0000256" key="4">
    <source>
        <dbReference type="ARBA" id="ARBA00023242"/>
    </source>
</evidence>
<keyword evidence="8" id="KW-1185">Reference proteome</keyword>
<dbReference type="AlphaFoldDB" id="A0A6G1GHR2"/>
<dbReference type="PROSITE" id="PS50048">
    <property type="entry name" value="ZN2_CY6_FUNGAL_2"/>
    <property type="match status" value="1"/>
</dbReference>
<dbReference type="PROSITE" id="PS00463">
    <property type="entry name" value="ZN2_CY6_FUNGAL_1"/>
    <property type="match status" value="1"/>
</dbReference>
<reference evidence="9" key="2">
    <citation type="submission" date="2020-04" db="EMBL/GenBank/DDBJ databases">
        <authorList>
            <consortium name="NCBI Genome Project"/>
        </authorList>
    </citation>
    <scope>NUCLEOTIDE SEQUENCE</scope>
    <source>
        <strain evidence="9">CBS 781.70</strain>
    </source>
</reference>
<dbReference type="CDD" id="cd12148">
    <property type="entry name" value="fungal_TF_MHR"/>
    <property type="match status" value="1"/>
</dbReference>
<keyword evidence="2" id="KW-0479">Metal-binding</keyword>
<feature type="region of interest" description="Disordered" evidence="5">
    <location>
        <begin position="58"/>
        <end position="81"/>
    </location>
</feature>